<protein>
    <recommendedName>
        <fullName evidence="3">VOC domain-containing protein</fullName>
    </recommendedName>
</protein>
<sequence length="213" mass="22014">MDAPEVSALDVAEAPEAWATAGFAVDDDATCRLGGVRVRLVGPDAGEAVVGWALRHLPDDAPADLDGFATRATSDPPCAPATHSNGVTHIDHLVLLTDDLERTVAAAAAVGLDERRRRDHVGPGGDPVVQAFFVVGELVLEVVGPSPAPPTARPGVRSFGLALVAPDLTASADALGERLSPVRDAVQAGRSIASIRHRDLGLRTPLALMSPRA</sequence>
<dbReference type="AlphaFoldDB" id="A0AAE9YCU9"/>
<dbReference type="EMBL" id="CP116942">
    <property type="protein sequence ID" value="WCO68714.1"/>
    <property type="molecule type" value="Genomic_DNA"/>
</dbReference>
<reference evidence="1" key="1">
    <citation type="submission" date="2023-01" db="EMBL/GenBank/DDBJ databases">
        <title>The diversity of Class Acidimicrobiia in South China Sea sediment environments and the proposal of Iamia marina sp. nov., a novel species of the genus Iamia.</title>
        <authorList>
            <person name="He Y."/>
            <person name="Tian X."/>
        </authorList>
    </citation>
    <scope>NUCLEOTIDE SEQUENCE</scope>
    <source>
        <strain evidence="1">DSM 19957</strain>
    </source>
</reference>
<accession>A0AAE9YCU9</accession>
<dbReference type="Proteomes" id="UP001216390">
    <property type="component" value="Chromosome"/>
</dbReference>
<dbReference type="SUPFAM" id="SSF54593">
    <property type="entry name" value="Glyoxalase/Bleomycin resistance protein/Dihydroxybiphenyl dioxygenase"/>
    <property type="match status" value="1"/>
</dbReference>
<evidence type="ECO:0008006" key="3">
    <source>
        <dbReference type="Google" id="ProtNLM"/>
    </source>
</evidence>
<evidence type="ECO:0000313" key="2">
    <source>
        <dbReference type="Proteomes" id="UP001216390"/>
    </source>
</evidence>
<dbReference type="InterPro" id="IPR029068">
    <property type="entry name" value="Glyas_Bleomycin-R_OHBP_Dase"/>
</dbReference>
<dbReference type="Gene3D" id="3.10.180.10">
    <property type="entry name" value="2,3-Dihydroxybiphenyl 1,2-Dioxygenase, domain 1"/>
    <property type="match status" value="1"/>
</dbReference>
<gene>
    <name evidence="1" type="ORF">PO878_08235</name>
</gene>
<dbReference type="RefSeq" id="WP_272738230.1">
    <property type="nucleotide sequence ID" value="NZ_CP116942.1"/>
</dbReference>
<evidence type="ECO:0000313" key="1">
    <source>
        <dbReference type="EMBL" id="WCO68714.1"/>
    </source>
</evidence>
<organism evidence="1 2">
    <name type="scientific">Iamia majanohamensis</name>
    <dbReference type="NCBI Taxonomy" id="467976"/>
    <lineage>
        <taxon>Bacteria</taxon>
        <taxon>Bacillati</taxon>
        <taxon>Actinomycetota</taxon>
        <taxon>Acidimicrobiia</taxon>
        <taxon>Acidimicrobiales</taxon>
        <taxon>Iamiaceae</taxon>
        <taxon>Iamia</taxon>
    </lineage>
</organism>
<dbReference type="KEGG" id="ima:PO878_08235"/>
<keyword evidence="2" id="KW-1185">Reference proteome</keyword>
<proteinExistence type="predicted"/>
<name>A0AAE9YCU9_9ACTN</name>